<dbReference type="Gene3D" id="3.10.100.10">
    <property type="entry name" value="Mannose-Binding Protein A, subunit A"/>
    <property type="match status" value="2"/>
</dbReference>
<dbReference type="Pfam" id="PF00059">
    <property type="entry name" value="Lectin_C"/>
    <property type="match status" value="1"/>
</dbReference>
<evidence type="ECO:0000313" key="4">
    <source>
        <dbReference type="Proteomes" id="UP000735302"/>
    </source>
</evidence>
<dbReference type="InterPro" id="IPR001304">
    <property type="entry name" value="C-type_lectin-like"/>
</dbReference>
<keyword evidence="1" id="KW-0732">Signal</keyword>
<sequence length="365" mass="40526">MAHALRTRIVIALFVGMTFLENSIKANVSGIFNPCYFWPDSQYAGDGVCFKLRNSDGVGEIFQNASTACGDDINGSLAEVRSPYQKYTAGDMAKQHGPVWLGAKTESGKTNLVWETDQESVNVPIDWWAHQAAPQISEGQMSCLVINTESSLDIQSCDSAQHYICQIYVGNPCDVFLPGAEYYSNKCFLPIAESLTFEQARMLCESLDSTLVNSVTAALLSFLQKLAGWYLDSGADVWLGTNLLNPAIALDGSDAWLSKKTLSMTATAQAVCQKELTGEECDGVFISRRCLKLYISKVNWEEARTACEGTRSYLVEPKTEILSETVNKYLEDTTSMYPIRVNLSFFYKNIFPPSVYYPYHVRACC</sequence>
<dbReference type="CDD" id="cd00037">
    <property type="entry name" value="CLECT"/>
    <property type="match status" value="3"/>
</dbReference>
<name>A0AAV3ZUD0_9GAST</name>
<keyword evidence="4" id="KW-1185">Reference proteome</keyword>
<gene>
    <name evidence="3" type="ORF">PoB_002453800</name>
</gene>
<dbReference type="EMBL" id="BLXT01002832">
    <property type="protein sequence ID" value="GFN98032.1"/>
    <property type="molecule type" value="Genomic_DNA"/>
</dbReference>
<evidence type="ECO:0000256" key="1">
    <source>
        <dbReference type="SAM" id="SignalP"/>
    </source>
</evidence>
<dbReference type="Proteomes" id="UP000735302">
    <property type="component" value="Unassembled WGS sequence"/>
</dbReference>
<dbReference type="InterPro" id="IPR016186">
    <property type="entry name" value="C-type_lectin-like/link_sf"/>
</dbReference>
<accession>A0AAV3ZUD0</accession>
<feature type="signal peptide" evidence="1">
    <location>
        <begin position="1"/>
        <end position="20"/>
    </location>
</feature>
<reference evidence="3 4" key="1">
    <citation type="journal article" date="2021" name="Elife">
        <title>Chloroplast acquisition without the gene transfer in kleptoplastic sea slugs, Plakobranchus ocellatus.</title>
        <authorList>
            <person name="Maeda T."/>
            <person name="Takahashi S."/>
            <person name="Yoshida T."/>
            <person name="Shimamura S."/>
            <person name="Takaki Y."/>
            <person name="Nagai Y."/>
            <person name="Toyoda A."/>
            <person name="Suzuki Y."/>
            <person name="Arimoto A."/>
            <person name="Ishii H."/>
            <person name="Satoh N."/>
            <person name="Nishiyama T."/>
            <person name="Hasebe M."/>
            <person name="Maruyama T."/>
            <person name="Minagawa J."/>
            <person name="Obokata J."/>
            <person name="Shigenobu S."/>
        </authorList>
    </citation>
    <scope>NUCLEOTIDE SEQUENCE [LARGE SCALE GENOMIC DNA]</scope>
</reference>
<feature type="domain" description="C-type lectin" evidence="2">
    <location>
        <begin position="45"/>
        <end position="166"/>
    </location>
</feature>
<evidence type="ECO:0000313" key="3">
    <source>
        <dbReference type="EMBL" id="GFN98032.1"/>
    </source>
</evidence>
<protein>
    <recommendedName>
        <fullName evidence="2">C-type lectin domain-containing protein</fullName>
    </recommendedName>
</protein>
<feature type="chain" id="PRO_5043551133" description="C-type lectin domain-containing protein" evidence="1">
    <location>
        <begin position="21"/>
        <end position="365"/>
    </location>
</feature>
<organism evidence="3 4">
    <name type="scientific">Plakobranchus ocellatus</name>
    <dbReference type="NCBI Taxonomy" id="259542"/>
    <lineage>
        <taxon>Eukaryota</taxon>
        <taxon>Metazoa</taxon>
        <taxon>Spiralia</taxon>
        <taxon>Lophotrochozoa</taxon>
        <taxon>Mollusca</taxon>
        <taxon>Gastropoda</taxon>
        <taxon>Heterobranchia</taxon>
        <taxon>Euthyneura</taxon>
        <taxon>Panpulmonata</taxon>
        <taxon>Sacoglossa</taxon>
        <taxon>Placobranchoidea</taxon>
        <taxon>Plakobranchidae</taxon>
        <taxon>Plakobranchus</taxon>
    </lineage>
</organism>
<dbReference type="PROSITE" id="PS50041">
    <property type="entry name" value="C_TYPE_LECTIN_2"/>
    <property type="match status" value="1"/>
</dbReference>
<dbReference type="SUPFAM" id="SSF56436">
    <property type="entry name" value="C-type lectin-like"/>
    <property type="match status" value="3"/>
</dbReference>
<dbReference type="SMART" id="SM00034">
    <property type="entry name" value="CLECT"/>
    <property type="match status" value="2"/>
</dbReference>
<comment type="caution">
    <text evidence="3">The sequence shown here is derived from an EMBL/GenBank/DDBJ whole genome shotgun (WGS) entry which is preliminary data.</text>
</comment>
<dbReference type="AlphaFoldDB" id="A0AAV3ZUD0"/>
<dbReference type="InterPro" id="IPR016187">
    <property type="entry name" value="CTDL_fold"/>
</dbReference>
<proteinExistence type="predicted"/>
<evidence type="ECO:0000259" key="2">
    <source>
        <dbReference type="PROSITE" id="PS50041"/>
    </source>
</evidence>